<reference evidence="1" key="1">
    <citation type="submission" date="2013-12" db="EMBL/GenBank/DDBJ databases">
        <authorList>
            <person name="Omoto C.K."/>
            <person name="Sibley D."/>
            <person name="Venepally P."/>
            <person name="Hadjithomas M."/>
            <person name="Karamycheva S."/>
            <person name="Brunk B."/>
            <person name="Roos D."/>
            <person name="Caler E."/>
            <person name="Lorenzi H."/>
        </authorList>
    </citation>
    <scope>NUCLEOTIDE SEQUENCE</scope>
</reference>
<gene>
    <name evidence="1" type="ORF">GNI_036190</name>
</gene>
<proteinExistence type="predicted"/>
<name>A0A023BAP9_GRENI</name>
<sequence length="227" mass="25567">MKFSLLYSILLYNPNTPTSVDAFKLTNKAIRAYVQILEEDARHTDLLREVLAGPLCSLMSHPVQSIIPLCDKTQQLEGPNEYEFTTKTRKELSKQKNALQVAAMMNKYVNKIDIHTVQCGSGRCTDVVEGINVAPSPFSDVVFFKTMRSASKTRLYKKFKRQDGSFITFTLPEANMAKGHWTWVRNPADGSLTTLGALSPEMMELPELVNEQVDESAEVPELEFVDE</sequence>
<dbReference type="GeneID" id="22911422"/>
<evidence type="ECO:0000313" key="1">
    <source>
        <dbReference type="EMBL" id="EZG78453.1"/>
    </source>
</evidence>
<keyword evidence="2" id="KW-1185">Reference proteome</keyword>
<evidence type="ECO:0000313" key="2">
    <source>
        <dbReference type="Proteomes" id="UP000019763"/>
    </source>
</evidence>
<dbReference type="EMBL" id="AFNH02000277">
    <property type="protein sequence ID" value="EZG78453.1"/>
    <property type="molecule type" value="Genomic_DNA"/>
</dbReference>
<protein>
    <submittedName>
        <fullName evidence="1">Uncharacterized protein</fullName>
    </submittedName>
</protein>
<organism evidence="1 2">
    <name type="scientific">Gregarina niphandrodes</name>
    <name type="common">Septate eugregarine</name>
    <dbReference type="NCBI Taxonomy" id="110365"/>
    <lineage>
        <taxon>Eukaryota</taxon>
        <taxon>Sar</taxon>
        <taxon>Alveolata</taxon>
        <taxon>Apicomplexa</taxon>
        <taxon>Conoidasida</taxon>
        <taxon>Gregarinasina</taxon>
        <taxon>Eugregarinorida</taxon>
        <taxon>Gregarinidae</taxon>
        <taxon>Gregarina</taxon>
    </lineage>
</organism>
<dbReference type="VEuPathDB" id="CryptoDB:GNI_036190"/>
<comment type="caution">
    <text evidence="1">The sequence shown here is derived from an EMBL/GenBank/DDBJ whole genome shotgun (WGS) entry which is preliminary data.</text>
</comment>
<dbReference type="AlphaFoldDB" id="A0A023BAP9"/>
<dbReference type="RefSeq" id="XP_011129301.1">
    <property type="nucleotide sequence ID" value="XM_011130999.1"/>
</dbReference>
<accession>A0A023BAP9</accession>
<dbReference type="Proteomes" id="UP000019763">
    <property type="component" value="Unassembled WGS sequence"/>
</dbReference>